<accession>A0A4D6LCC4</accession>
<dbReference type="AlphaFoldDB" id="A0A4D6LCC4"/>
<gene>
    <name evidence="1" type="ORF">DEO72_LG3g743</name>
</gene>
<sequence>MASPAGTLAETMNNARVSAFRAEINQNLTLGVWYPTLSDVWRVLFRRKGTSGASWSDVKGRLKRWGSTSFFE</sequence>
<keyword evidence="2" id="KW-1185">Reference proteome</keyword>
<organism evidence="1 2">
    <name type="scientific">Vigna unguiculata</name>
    <name type="common">Cowpea</name>
    <dbReference type="NCBI Taxonomy" id="3917"/>
    <lineage>
        <taxon>Eukaryota</taxon>
        <taxon>Viridiplantae</taxon>
        <taxon>Streptophyta</taxon>
        <taxon>Embryophyta</taxon>
        <taxon>Tracheophyta</taxon>
        <taxon>Spermatophyta</taxon>
        <taxon>Magnoliopsida</taxon>
        <taxon>eudicotyledons</taxon>
        <taxon>Gunneridae</taxon>
        <taxon>Pentapetalae</taxon>
        <taxon>rosids</taxon>
        <taxon>fabids</taxon>
        <taxon>Fabales</taxon>
        <taxon>Fabaceae</taxon>
        <taxon>Papilionoideae</taxon>
        <taxon>50 kb inversion clade</taxon>
        <taxon>NPAAA clade</taxon>
        <taxon>indigoferoid/millettioid clade</taxon>
        <taxon>Phaseoleae</taxon>
        <taxon>Vigna</taxon>
    </lineage>
</organism>
<reference evidence="1 2" key="1">
    <citation type="submission" date="2019-04" db="EMBL/GenBank/DDBJ databases">
        <title>An improved genome assembly and genetic linkage map for asparagus bean, Vigna unguiculata ssp. sesquipedialis.</title>
        <authorList>
            <person name="Xia Q."/>
            <person name="Zhang R."/>
            <person name="Dong Y."/>
        </authorList>
    </citation>
    <scope>NUCLEOTIDE SEQUENCE [LARGE SCALE GENOMIC DNA]</scope>
    <source>
        <tissue evidence="1">Leaf</tissue>
    </source>
</reference>
<evidence type="ECO:0000313" key="2">
    <source>
        <dbReference type="Proteomes" id="UP000501690"/>
    </source>
</evidence>
<proteinExistence type="predicted"/>
<name>A0A4D6LCC4_VIGUN</name>
<dbReference type="Proteomes" id="UP000501690">
    <property type="component" value="Linkage Group LG3"/>
</dbReference>
<dbReference type="EMBL" id="CP039347">
    <property type="protein sequence ID" value="QCD86222.1"/>
    <property type="molecule type" value="Genomic_DNA"/>
</dbReference>
<protein>
    <submittedName>
        <fullName evidence="1">Uncharacterized protein</fullName>
    </submittedName>
</protein>
<evidence type="ECO:0000313" key="1">
    <source>
        <dbReference type="EMBL" id="QCD86222.1"/>
    </source>
</evidence>